<proteinExistence type="predicted"/>
<protein>
    <recommendedName>
        <fullName evidence="1">DUF8042 domain-containing protein</fullName>
    </recommendedName>
</protein>
<feature type="domain" description="DUF8042" evidence="1">
    <location>
        <begin position="7"/>
        <end position="124"/>
    </location>
</feature>
<dbReference type="EMBL" id="JAUIYO010000003">
    <property type="protein sequence ID" value="MFK2825521.1"/>
    <property type="molecule type" value="Genomic_DNA"/>
</dbReference>
<evidence type="ECO:0000313" key="2">
    <source>
        <dbReference type="EMBL" id="MFK2825521.1"/>
    </source>
</evidence>
<comment type="caution">
    <text evidence="2">The sequence shown here is derived from an EMBL/GenBank/DDBJ whole genome shotgun (WGS) entry which is preliminary data.</text>
</comment>
<dbReference type="Pfam" id="PF26154">
    <property type="entry name" value="DUF8042"/>
    <property type="match status" value="1"/>
</dbReference>
<dbReference type="InterPro" id="IPR058355">
    <property type="entry name" value="DUF8042"/>
</dbReference>
<organism evidence="2 3">
    <name type="scientific">Bacillus lumedeiriae</name>
    <dbReference type="NCBI Taxonomy" id="3058829"/>
    <lineage>
        <taxon>Bacteria</taxon>
        <taxon>Bacillati</taxon>
        <taxon>Bacillota</taxon>
        <taxon>Bacilli</taxon>
        <taxon>Bacillales</taxon>
        <taxon>Bacillaceae</taxon>
        <taxon>Bacillus</taxon>
    </lineage>
</organism>
<accession>A0ABW8I7R5</accession>
<dbReference type="RefSeq" id="WP_404316157.1">
    <property type="nucleotide sequence ID" value="NZ_JAUIYO010000003.1"/>
</dbReference>
<sequence>MEKVRLTEEQFVFVGQYVELVATIKDGFQYVMESFEDYSKTEGDQVLSDILSALPQVTSGNGILQKIFPLDVGNKIEKFDIVVEQFFLLDGFFNDRQRKEEIVKESIYPAFNKWVGEVEQELLPYIRS</sequence>
<name>A0ABW8I7R5_9BACI</name>
<keyword evidence="3" id="KW-1185">Reference proteome</keyword>
<reference evidence="2 3" key="1">
    <citation type="submission" date="2023-07" db="EMBL/GenBank/DDBJ databases">
        <title>Bacillus lucianemedeirus sp. nov, a new species isolated from an immunobiological production facility.</title>
        <authorList>
            <person name="Costa L.V."/>
            <person name="Miranda R.V.S.L."/>
            <person name="Brandao M.L.L."/>
            <person name="Reis C.M.F."/>
            <person name="Frazao A.M."/>
            <person name="Cruz F.V."/>
            <person name="Baio P.V.P."/>
            <person name="Veras J.F.C."/>
            <person name="Ramos J.N."/>
            <person name="Vieira V."/>
        </authorList>
    </citation>
    <scope>NUCLEOTIDE SEQUENCE [LARGE SCALE GENOMIC DNA]</scope>
    <source>
        <strain evidence="2 3">B190/17</strain>
    </source>
</reference>
<evidence type="ECO:0000313" key="3">
    <source>
        <dbReference type="Proteomes" id="UP001619911"/>
    </source>
</evidence>
<evidence type="ECO:0000259" key="1">
    <source>
        <dbReference type="Pfam" id="PF26154"/>
    </source>
</evidence>
<gene>
    <name evidence="2" type="ORF">QYG89_07445</name>
</gene>
<dbReference type="Proteomes" id="UP001619911">
    <property type="component" value="Unassembled WGS sequence"/>
</dbReference>